<comment type="subcellular location">
    <subcellularLocation>
        <location evidence="5">Cell membrane</location>
        <topology evidence="5">Multi-pass membrane protein</topology>
    </subcellularLocation>
    <subcellularLocation>
        <location evidence="1">Membrane</location>
        <topology evidence="1">Multi-pass membrane protein</topology>
    </subcellularLocation>
</comment>
<dbReference type="PANTHER" id="PTHR43701">
    <property type="entry name" value="MEMBRANE TRANSPORTER PROTEIN MJ0441-RELATED"/>
    <property type="match status" value="1"/>
</dbReference>
<keyword evidence="5" id="KW-1003">Cell membrane</keyword>
<evidence type="ECO:0000256" key="5">
    <source>
        <dbReference type="RuleBase" id="RU363041"/>
    </source>
</evidence>
<protein>
    <recommendedName>
        <fullName evidence="5">Probable membrane transporter protein</fullName>
    </recommendedName>
</protein>
<evidence type="ECO:0000256" key="2">
    <source>
        <dbReference type="ARBA" id="ARBA00022692"/>
    </source>
</evidence>
<comment type="caution">
    <text evidence="6">The sequence shown here is derived from an EMBL/GenBank/DDBJ whole genome shotgun (WGS) entry which is preliminary data.</text>
</comment>
<evidence type="ECO:0000313" key="7">
    <source>
        <dbReference type="Proteomes" id="UP000809243"/>
    </source>
</evidence>
<dbReference type="Proteomes" id="UP000809243">
    <property type="component" value="Unassembled WGS sequence"/>
</dbReference>
<evidence type="ECO:0000256" key="1">
    <source>
        <dbReference type="ARBA" id="ARBA00004141"/>
    </source>
</evidence>
<dbReference type="EMBL" id="JAFGDB010000071">
    <property type="protein sequence ID" value="MBN2067645.1"/>
    <property type="molecule type" value="Genomic_DNA"/>
</dbReference>
<accession>A0A938YRL9</accession>
<dbReference type="GO" id="GO:0005886">
    <property type="term" value="C:plasma membrane"/>
    <property type="evidence" value="ECO:0007669"/>
    <property type="project" value="UniProtKB-SubCell"/>
</dbReference>
<sequence length="247" mass="26204">MGYGTTLAPLLLLMGFNPLAVVPAILLSELITGALAAFMHHRAGNVQFDFSNDKEHYMRKRLGRLGYIPKSFDSKIAMVLAICSFLGAVVAVFVAISLPKFYLKLFIGLIVSAMGVIILSRYRAKPKFSWNKIVGLGVVAAFNKGLSGGGYGPLVTSGQILSGVKSKASVAITSLAESFTCLVGISVYFLLGTAVDWSIAPYLALGAVLSVPFSTFAVRRISLGKLTLVVGIATLLLGLYTLCSLFA</sequence>
<reference evidence="6" key="1">
    <citation type="submission" date="2021-01" db="EMBL/GenBank/DDBJ databases">
        <title>Active Sulfur Cycling in an Early Earth Analoge.</title>
        <authorList>
            <person name="Hahn C.R."/>
            <person name="Youssef N.H."/>
            <person name="Elshahed M."/>
        </authorList>
    </citation>
    <scope>NUCLEOTIDE SEQUENCE</scope>
    <source>
        <strain evidence="6">Zod_Metabat.1151</strain>
    </source>
</reference>
<name>A0A938YRL9_9ARCH</name>
<proteinExistence type="inferred from homology"/>
<organism evidence="6 7">
    <name type="scientific">Candidatus Iainarchaeum sp</name>
    <dbReference type="NCBI Taxonomy" id="3101447"/>
    <lineage>
        <taxon>Archaea</taxon>
        <taxon>Candidatus Iainarchaeota</taxon>
        <taxon>Candidatus Iainarchaeia</taxon>
        <taxon>Candidatus Iainarchaeales</taxon>
        <taxon>Candidatus Iainarchaeaceae</taxon>
        <taxon>Candidatus Iainarchaeum</taxon>
    </lineage>
</organism>
<feature type="transmembrane region" description="Helical" evidence="5">
    <location>
        <begin position="20"/>
        <end position="38"/>
    </location>
</feature>
<feature type="transmembrane region" description="Helical" evidence="5">
    <location>
        <begin position="102"/>
        <end position="122"/>
    </location>
</feature>
<evidence type="ECO:0000256" key="3">
    <source>
        <dbReference type="ARBA" id="ARBA00022989"/>
    </source>
</evidence>
<dbReference type="Pfam" id="PF01925">
    <property type="entry name" value="TauE"/>
    <property type="match status" value="1"/>
</dbReference>
<keyword evidence="4 5" id="KW-0472">Membrane</keyword>
<feature type="transmembrane region" description="Helical" evidence="5">
    <location>
        <begin position="223"/>
        <end position="242"/>
    </location>
</feature>
<comment type="similarity">
    <text evidence="5">Belongs to the 4-toluene sulfonate uptake permease (TSUP) (TC 2.A.102) family.</text>
</comment>
<dbReference type="AlphaFoldDB" id="A0A938YRL9"/>
<evidence type="ECO:0000313" key="6">
    <source>
        <dbReference type="EMBL" id="MBN2067645.1"/>
    </source>
</evidence>
<dbReference type="PANTHER" id="PTHR43701:SF12">
    <property type="entry name" value="MEMBRANE TRANSPORTER PROTEIN YTNM-RELATED"/>
    <property type="match status" value="1"/>
</dbReference>
<feature type="transmembrane region" description="Helical" evidence="5">
    <location>
        <begin position="197"/>
        <end position="216"/>
    </location>
</feature>
<evidence type="ECO:0000256" key="4">
    <source>
        <dbReference type="ARBA" id="ARBA00023136"/>
    </source>
</evidence>
<feature type="transmembrane region" description="Helical" evidence="5">
    <location>
        <begin position="170"/>
        <end position="191"/>
    </location>
</feature>
<keyword evidence="2 5" id="KW-0812">Transmembrane</keyword>
<gene>
    <name evidence="6" type="ORF">JW744_04210</name>
</gene>
<keyword evidence="3 5" id="KW-1133">Transmembrane helix</keyword>
<feature type="transmembrane region" description="Helical" evidence="5">
    <location>
        <begin position="76"/>
        <end position="96"/>
    </location>
</feature>
<dbReference type="InterPro" id="IPR051598">
    <property type="entry name" value="TSUP/Inactive_protease-like"/>
</dbReference>
<dbReference type="InterPro" id="IPR002781">
    <property type="entry name" value="TM_pro_TauE-like"/>
</dbReference>